<dbReference type="CDD" id="cd03193">
    <property type="entry name" value="GST_C_Metaxin"/>
    <property type="match status" value="1"/>
</dbReference>
<dbReference type="EMBL" id="JBFMKM010000016">
    <property type="protein sequence ID" value="KAL1297228.1"/>
    <property type="molecule type" value="Genomic_DNA"/>
</dbReference>
<feature type="domain" description="Thioredoxin-like fold" evidence="3">
    <location>
        <begin position="91"/>
        <end position="192"/>
    </location>
</feature>
<dbReference type="Pfam" id="PF17172">
    <property type="entry name" value="GST_N_4"/>
    <property type="match status" value="1"/>
</dbReference>
<evidence type="ECO:0008006" key="6">
    <source>
        <dbReference type="Google" id="ProtNLM"/>
    </source>
</evidence>
<evidence type="ECO:0000313" key="4">
    <source>
        <dbReference type="EMBL" id="KAL1297228.1"/>
    </source>
</evidence>
<dbReference type="Pfam" id="PF17171">
    <property type="entry name" value="GST_C_6"/>
    <property type="match status" value="1"/>
</dbReference>
<proteinExistence type="predicted"/>
<accession>A0ABR3P3H1</accession>
<organism evidence="4 5">
    <name type="scientific">Neodothiora populina</name>
    <dbReference type="NCBI Taxonomy" id="2781224"/>
    <lineage>
        <taxon>Eukaryota</taxon>
        <taxon>Fungi</taxon>
        <taxon>Dikarya</taxon>
        <taxon>Ascomycota</taxon>
        <taxon>Pezizomycotina</taxon>
        <taxon>Dothideomycetes</taxon>
        <taxon>Dothideomycetidae</taxon>
        <taxon>Dothideales</taxon>
        <taxon>Dothioraceae</taxon>
        <taxon>Neodothiora</taxon>
    </lineage>
</organism>
<dbReference type="RefSeq" id="XP_069196910.1">
    <property type="nucleotide sequence ID" value="XM_069344483.1"/>
</dbReference>
<gene>
    <name evidence="4" type="ORF">AAFC00_004792</name>
</gene>
<dbReference type="GeneID" id="95978492"/>
<dbReference type="PANTHER" id="PTHR12289:SF44">
    <property type="entry name" value="OUTER MEMBRANE PROTEIN (SAM35), PUTATIVE (AFU_ORTHOLOGUE AFUA_1G13180)-RELATED"/>
    <property type="match status" value="1"/>
</dbReference>
<name>A0ABR3P3H1_9PEZI</name>
<dbReference type="InterPro" id="IPR012336">
    <property type="entry name" value="Thioredoxin-like_fold"/>
</dbReference>
<dbReference type="InterPro" id="IPR033468">
    <property type="entry name" value="Metaxin_GST"/>
</dbReference>
<feature type="compositionally biased region" description="Basic and acidic residues" evidence="1">
    <location>
        <begin position="10"/>
        <end position="35"/>
    </location>
</feature>
<sequence length="315" mass="35891">MPQDAAAAHEATREEGHSSPRRARDGSGKARDWRDRIGVPEPVKKVFSKFPLVTYGENSLPITSPRRRDEHCLWIWTTPEGAEEGALSFNPTCLKWQVYLKFRNVSYRTLASNNHASPSGSLPFLTAAEVFTRTDKLRASPIPSSKIRNWALEQNSQKDDHDLPLRAETYMALIDDRIRRAWLYMLYLDKTNFAAVACRLYVQPSSSNLLVNSAIAYQLRKAAQDELSKTNPCVDAEELMIAATEAFEALSTLLGEDEWFFAQTEPGLFDASLFAYTYLLLDENMGWQRNELDQALISHANLVQHRDRILSRYFL</sequence>
<feature type="region of interest" description="Disordered" evidence="1">
    <location>
        <begin position="1"/>
        <end position="35"/>
    </location>
</feature>
<dbReference type="PANTHER" id="PTHR12289">
    <property type="entry name" value="METAXIN RELATED"/>
    <property type="match status" value="1"/>
</dbReference>
<evidence type="ECO:0000259" key="3">
    <source>
        <dbReference type="Pfam" id="PF17172"/>
    </source>
</evidence>
<dbReference type="Proteomes" id="UP001562354">
    <property type="component" value="Unassembled WGS sequence"/>
</dbReference>
<reference evidence="4 5" key="1">
    <citation type="submission" date="2024-07" db="EMBL/GenBank/DDBJ databases">
        <title>Draft sequence of the Neodothiora populina.</title>
        <authorList>
            <person name="Drown D.D."/>
            <person name="Schuette U.S."/>
            <person name="Buechlein A.B."/>
            <person name="Rusch D.R."/>
            <person name="Winton L.W."/>
            <person name="Adams G.A."/>
        </authorList>
    </citation>
    <scope>NUCLEOTIDE SEQUENCE [LARGE SCALE GENOMIC DNA]</scope>
    <source>
        <strain evidence="4 5">CPC 39397</strain>
    </source>
</reference>
<evidence type="ECO:0000256" key="1">
    <source>
        <dbReference type="SAM" id="MobiDB-lite"/>
    </source>
</evidence>
<evidence type="ECO:0000313" key="5">
    <source>
        <dbReference type="Proteomes" id="UP001562354"/>
    </source>
</evidence>
<feature type="domain" description="Metaxin glutathione S-transferase" evidence="2">
    <location>
        <begin position="243"/>
        <end position="309"/>
    </location>
</feature>
<keyword evidence="5" id="KW-1185">Reference proteome</keyword>
<protein>
    <recommendedName>
        <fullName evidence="6">Mitochondrial outer membrane protein</fullName>
    </recommendedName>
</protein>
<comment type="caution">
    <text evidence="4">The sequence shown here is derived from an EMBL/GenBank/DDBJ whole genome shotgun (WGS) entry which is preliminary data.</text>
</comment>
<evidence type="ECO:0000259" key="2">
    <source>
        <dbReference type="Pfam" id="PF17171"/>
    </source>
</evidence>
<dbReference type="InterPro" id="IPR050931">
    <property type="entry name" value="Mito_Protein_Transport_Metaxin"/>
</dbReference>